<evidence type="ECO:0000256" key="7">
    <source>
        <dbReference type="SAM" id="SignalP"/>
    </source>
</evidence>
<dbReference type="GO" id="GO:0005737">
    <property type="term" value="C:cytoplasm"/>
    <property type="evidence" value="ECO:0007669"/>
    <property type="project" value="TreeGrafter"/>
</dbReference>
<keyword evidence="4 7" id="KW-0732">Signal</keyword>
<reference evidence="9 10" key="1">
    <citation type="journal article" date="2020" name="Antonie Van Leeuwenhoek">
        <title>Rhodopirellula heiligendammensis sp. nov., Rhodopirellula pilleata sp. nov., and Rhodopirellula solitaria sp. nov. isolated from natural or artificial marine surfaces in Northern Germany and California, USA, and emended description of the genus Rhodopirellula.</title>
        <authorList>
            <person name="Kallscheuer N."/>
            <person name="Wiegand S."/>
            <person name="Jogler M."/>
            <person name="Boedeker C."/>
            <person name="Peeters S.H."/>
            <person name="Rast P."/>
            <person name="Heuer A."/>
            <person name="Jetten M.S.M."/>
            <person name="Rohde M."/>
            <person name="Jogler C."/>
        </authorList>
    </citation>
    <scope>NUCLEOTIDE SEQUENCE [LARGE SCALE GENOMIC DNA]</scope>
    <source>
        <strain evidence="9 10">Poly21</strain>
    </source>
</reference>
<gene>
    <name evidence="9" type="ORF">Poly21_54880</name>
</gene>
<feature type="domain" description="Sulfatase N-terminal" evidence="8">
    <location>
        <begin position="43"/>
        <end position="385"/>
    </location>
</feature>
<dbReference type="Gene3D" id="3.40.720.10">
    <property type="entry name" value="Alkaline Phosphatase, subunit A"/>
    <property type="match status" value="1"/>
</dbReference>
<evidence type="ECO:0000256" key="4">
    <source>
        <dbReference type="ARBA" id="ARBA00022729"/>
    </source>
</evidence>
<organism evidence="9 10">
    <name type="scientific">Allorhodopirellula heiligendammensis</name>
    <dbReference type="NCBI Taxonomy" id="2714739"/>
    <lineage>
        <taxon>Bacteria</taxon>
        <taxon>Pseudomonadati</taxon>
        <taxon>Planctomycetota</taxon>
        <taxon>Planctomycetia</taxon>
        <taxon>Pirellulales</taxon>
        <taxon>Pirellulaceae</taxon>
        <taxon>Allorhodopirellula</taxon>
    </lineage>
</organism>
<evidence type="ECO:0000313" key="9">
    <source>
        <dbReference type="EMBL" id="TWU09822.1"/>
    </source>
</evidence>
<sequence length="488" mass="54801">MILYFETRISVSGRMAALAACLATACVVAGGTLAAQETRASIKNVLLIVSDDLRANALGCYGDPLCQTPHIDKLASRGLLFTHSYCQGTWCAPSRTSFMFSRYEGRGTQSLGEHFRKNGFYSARVGKIFHMRVPGDIIAGTDGEDIEECWTERFNSQGDEAHTPGDYACLNRNVFTTELAGRQSTKMPHRMFVSVSYQGDGSDQPDHKTATKTIELLREHSAKPFFIAAGFVRPHYPMVAPKQYFDRYRWEEMRVPTQVQNDLADIPKLGQTASRSALNGIDQFPDNQKRMWAAYYAAITFMDDQVGRILDEVERLGLHENTAVVFTSDHGYHLGDHTFWQKSNVHEEVIRVPLIISAPGYQPGRTDSIAELVDLYPTLSELVGVDVPADVQGLSLVPILKDPTAQLKEGALSFSNGHSWRTNDWAYMRYNDGSEELYDMQHDPEQITNLAGDQEHEMVLERLRTELLARLENAGIKRINRRQTTPAR</sequence>
<name>A0A5C6BDL3_9BACT</name>
<dbReference type="GO" id="GO:0004065">
    <property type="term" value="F:arylsulfatase activity"/>
    <property type="evidence" value="ECO:0007669"/>
    <property type="project" value="UniProtKB-EC"/>
</dbReference>
<accession>A0A5C6BDL3</accession>
<dbReference type="PANTHER" id="PTHR45953">
    <property type="entry name" value="IDURONATE 2-SULFATASE"/>
    <property type="match status" value="1"/>
</dbReference>
<feature type="signal peptide" evidence="7">
    <location>
        <begin position="1"/>
        <end position="34"/>
    </location>
</feature>
<evidence type="ECO:0000313" key="10">
    <source>
        <dbReference type="Proteomes" id="UP000319908"/>
    </source>
</evidence>
<dbReference type="InterPro" id="IPR000917">
    <property type="entry name" value="Sulfatase_N"/>
</dbReference>
<dbReference type="EMBL" id="SJPU01000007">
    <property type="protein sequence ID" value="TWU09822.1"/>
    <property type="molecule type" value="Genomic_DNA"/>
</dbReference>
<comment type="similarity">
    <text evidence="2">Belongs to the sulfatase family.</text>
</comment>
<dbReference type="AlphaFoldDB" id="A0A5C6BDL3"/>
<comment type="cofactor">
    <cofactor evidence="1">
        <name>Ca(2+)</name>
        <dbReference type="ChEBI" id="CHEBI:29108"/>
    </cofactor>
</comment>
<evidence type="ECO:0000256" key="6">
    <source>
        <dbReference type="ARBA" id="ARBA00022837"/>
    </source>
</evidence>
<proteinExistence type="inferred from homology"/>
<keyword evidence="5 9" id="KW-0378">Hydrolase</keyword>
<dbReference type="SUPFAM" id="SSF53649">
    <property type="entry name" value="Alkaline phosphatase-like"/>
    <property type="match status" value="1"/>
</dbReference>
<feature type="chain" id="PRO_5023100873" evidence="7">
    <location>
        <begin position="35"/>
        <end position="488"/>
    </location>
</feature>
<protein>
    <submittedName>
        <fullName evidence="9">Arylsulfatase</fullName>
        <ecNumber evidence="9">3.1.6.1</ecNumber>
    </submittedName>
</protein>
<keyword evidence="6" id="KW-0106">Calcium</keyword>
<dbReference type="Proteomes" id="UP000319908">
    <property type="component" value="Unassembled WGS sequence"/>
</dbReference>
<dbReference type="InterPro" id="IPR017850">
    <property type="entry name" value="Alkaline_phosphatase_core_sf"/>
</dbReference>
<dbReference type="RefSeq" id="WP_302120635.1">
    <property type="nucleotide sequence ID" value="NZ_SJPU01000007.1"/>
</dbReference>
<evidence type="ECO:0000256" key="2">
    <source>
        <dbReference type="ARBA" id="ARBA00008779"/>
    </source>
</evidence>
<dbReference type="EC" id="3.1.6.1" evidence="9"/>
<evidence type="ECO:0000256" key="1">
    <source>
        <dbReference type="ARBA" id="ARBA00001913"/>
    </source>
</evidence>
<comment type="caution">
    <text evidence="9">The sequence shown here is derived from an EMBL/GenBank/DDBJ whole genome shotgun (WGS) entry which is preliminary data.</text>
</comment>
<dbReference type="InterPro" id="IPR035874">
    <property type="entry name" value="IDS"/>
</dbReference>
<keyword evidence="10" id="KW-1185">Reference proteome</keyword>
<dbReference type="CDD" id="cd16030">
    <property type="entry name" value="iduronate-2-sulfatase"/>
    <property type="match status" value="1"/>
</dbReference>
<dbReference type="GO" id="GO:0046872">
    <property type="term" value="F:metal ion binding"/>
    <property type="evidence" value="ECO:0007669"/>
    <property type="project" value="UniProtKB-KW"/>
</dbReference>
<dbReference type="PANTHER" id="PTHR45953:SF1">
    <property type="entry name" value="IDURONATE 2-SULFATASE"/>
    <property type="match status" value="1"/>
</dbReference>
<keyword evidence="3" id="KW-0479">Metal-binding</keyword>
<evidence type="ECO:0000259" key="8">
    <source>
        <dbReference type="Pfam" id="PF00884"/>
    </source>
</evidence>
<evidence type="ECO:0000256" key="3">
    <source>
        <dbReference type="ARBA" id="ARBA00022723"/>
    </source>
</evidence>
<dbReference type="GO" id="GO:0004423">
    <property type="term" value="F:iduronate-2-sulfatase activity"/>
    <property type="evidence" value="ECO:0007669"/>
    <property type="project" value="InterPro"/>
</dbReference>
<dbReference type="Pfam" id="PF00884">
    <property type="entry name" value="Sulfatase"/>
    <property type="match status" value="1"/>
</dbReference>
<evidence type="ECO:0000256" key="5">
    <source>
        <dbReference type="ARBA" id="ARBA00022801"/>
    </source>
</evidence>